<accession>A0A0D7BN87</accession>
<evidence type="ECO:0008006" key="5">
    <source>
        <dbReference type="Google" id="ProtNLM"/>
    </source>
</evidence>
<evidence type="ECO:0000313" key="4">
    <source>
        <dbReference type="Proteomes" id="UP000054007"/>
    </source>
</evidence>
<proteinExistence type="predicted"/>
<sequence length="143" mass="15474">MMINDNVLAPPPMYSQQPEAGHSSAPPSPTGFKAPYPEQDVRQSTTMPMPSPAQSSGSYMQPPPAAQPYGQAQDIPLERKTTVQQGEEYRSALYAKCARGEHQLRTHYGVCGIVTSVLLFPIGLFALMCDNTKKCTVCGVIVS</sequence>
<dbReference type="EMBL" id="KN880447">
    <property type="protein sequence ID" value="KIY72023.1"/>
    <property type="molecule type" value="Genomic_DNA"/>
</dbReference>
<evidence type="ECO:0000256" key="2">
    <source>
        <dbReference type="SAM" id="Phobius"/>
    </source>
</evidence>
<protein>
    <recommendedName>
        <fullName evidence="5">Brain protein I3</fullName>
    </recommendedName>
</protein>
<evidence type="ECO:0000256" key="1">
    <source>
        <dbReference type="SAM" id="MobiDB-lite"/>
    </source>
</evidence>
<dbReference type="Proteomes" id="UP000054007">
    <property type="component" value="Unassembled WGS sequence"/>
</dbReference>
<feature type="transmembrane region" description="Helical" evidence="2">
    <location>
        <begin position="108"/>
        <end position="128"/>
    </location>
</feature>
<gene>
    <name evidence="3" type="ORF">CYLTODRAFT_418206</name>
</gene>
<dbReference type="STRING" id="1314674.A0A0D7BN87"/>
<keyword evidence="4" id="KW-1185">Reference proteome</keyword>
<keyword evidence="2" id="KW-1133">Transmembrane helix</keyword>
<dbReference type="PANTHER" id="PTHR13551">
    <property type="entry name" value="BRAIN PROTEIN I3"/>
    <property type="match status" value="1"/>
</dbReference>
<reference evidence="3 4" key="1">
    <citation type="journal article" date="2015" name="Fungal Genet. Biol.">
        <title>Evolution of novel wood decay mechanisms in Agaricales revealed by the genome sequences of Fistulina hepatica and Cylindrobasidium torrendii.</title>
        <authorList>
            <person name="Floudas D."/>
            <person name="Held B.W."/>
            <person name="Riley R."/>
            <person name="Nagy L.G."/>
            <person name="Koehler G."/>
            <person name="Ransdell A.S."/>
            <person name="Younus H."/>
            <person name="Chow J."/>
            <person name="Chiniquy J."/>
            <person name="Lipzen A."/>
            <person name="Tritt A."/>
            <person name="Sun H."/>
            <person name="Haridas S."/>
            <person name="LaButti K."/>
            <person name="Ohm R.A."/>
            <person name="Kues U."/>
            <person name="Blanchette R.A."/>
            <person name="Grigoriev I.V."/>
            <person name="Minto R.E."/>
            <person name="Hibbett D.S."/>
        </authorList>
    </citation>
    <scope>NUCLEOTIDE SEQUENCE [LARGE SCALE GENOMIC DNA]</scope>
    <source>
        <strain evidence="3 4">FP15055 ss-10</strain>
    </source>
</reference>
<feature type="region of interest" description="Disordered" evidence="1">
    <location>
        <begin position="1"/>
        <end position="75"/>
    </location>
</feature>
<dbReference type="InterPro" id="IPR019317">
    <property type="entry name" value="BRI3"/>
</dbReference>
<dbReference type="AlphaFoldDB" id="A0A0D7BN87"/>
<evidence type="ECO:0000313" key="3">
    <source>
        <dbReference type="EMBL" id="KIY72023.1"/>
    </source>
</evidence>
<keyword evidence="2" id="KW-0472">Membrane</keyword>
<name>A0A0D7BN87_9AGAR</name>
<dbReference type="PANTHER" id="PTHR13551:SF2">
    <property type="entry name" value="BRAIN PROTEIN I3"/>
    <property type="match status" value="1"/>
</dbReference>
<feature type="compositionally biased region" description="Polar residues" evidence="1">
    <location>
        <begin position="42"/>
        <end position="59"/>
    </location>
</feature>
<keyword evidence="2" id="KW-0812">Transmembrane</keyword>
<dbReference type="OrthoDB" id="2564984at2759"/>
<organism evidence="3 4">
    <name type="scientific">Cylindrobasidium torrendii FP15055 ss-10</name>
    <dbReference type="NCBI Taxonomy" id="1314674"/>
    <lineage>
        <taxon>Eukaryota</taxon>
        <taxon>Fungi</taxon>
        <taxon>Dikarya</taxon>
        <taxon>Basidiomycota</taxon>
        <taxon>Agaricomycotina</taxon>
        <taxon>Agaricomycetes</taxon>
        <taxon>Agaricomycetidae</taxon>
        <taxon>Agaricales</taxon>
        <taxon>Marasmiineae</taxon>
        <taxon>Physalacriaceae</taxon>
        <taxon>Cylindrobasidium</taxon>
    </lineage>
</organism>